<proteinExistence type="predicted"/>
<dbReference type="CDD" id="cd11614">
    <property type="entry name" value="SAF_CpaB_FlgA_like"/>
    <property type="match status" value="1"/>
</dbReference>
<dbReference type="Pfam" id="PF08666">
    <property type="entry name" value="SAF"/>
    <property type="match status" value="1"/>
</dbReference>
<feature type="domain" description="SAF" evidence="2">
    <location>
        <begin position="71"/>
        <end position="136"/>
    </location>
</feature>
<protein>
    <recommendedName>
        <fullName evidence="2">SAF domain-containing protein</fullName>
    </recommendedName>
</protein>
<feature type="region of interest" description="Disordered" evidence="1">
    <location>
        <begin position="43"/>
        <end position="68"/>
    </location>
</feature>
<dbReference type="InterPro" id="IPR036732">
    <property type="entry name" value="AFP_Neu5c_C_sf"/>
</dbReference>
<reference evidence="3" key="1">
    <citation type="submission" date="2018-06" db="EMBL/GenBank/DDBJ databases">
        <authorList>
            <person name="Zhirakovskaya E."/>
        </authorList>
    </citation>
    <scope>NUCLEOTIDE SEQUENCE</scope>
</reference>
<feature type="region of interest" description="Disordered" evidence="1">
    <location>
        <begin position="295"/>
        <end position="316"/>
    </location>
</feature>
<dbReference type="EMBL" id="UOEU01000095">
    <property type="protein sequence ID" value="VAW30848.1"/>
    <property type="molecule type" value="Genomic_DNA"/>
</dbReference>
<accession>A0A3B0UJH7</accession>
<dbReference type="Gene3D" id="3.90.1210.10">
    <property type="entry name" value="Antifreeze-like/N-acetylneuraminic acid synthase C-terminal domain"/>
    <property type="match status" value="1"/>
</dbReference>
<evidence type="ECO:0000259" key="2">
    <source>
        <dbReference type="SMART" id="SM00858"/>
    </source>
</evidence>
<sequence length="404" mass="43337">MRLRTFILLILVLILVAALALLLFGNSGIGPLANFFNNRNGGDGETPAEVTDDAGIDEPLQPPPTATPGLESVIVARANIPVGTMLTDDLLEVQRWPQTNIALQGGYTYTDTARLVGRIAKVDISRGQSLLSPMLALNPTDIASFGSDLALYVPFGQVAVAFPVDRFNGVALAMRPGDSVDLLMTLRIVDTDPQFGTILPNQIERVIQSALLAGRPFLFPPVTNGRLEFVPEINQVAAIYPSTISLDGQDFTEGLPIPKRVTQLTVQQAKVLYVGTWNDPRELEQQQIAARAAAEAAAQAGEGGNAAPTPTPIPSRLERTPDVVILSMSSQDALALNWAMIRGVNINLVLRSPGDQTVFVTTSVSLPQIIDQGGLAIPEQFNFDLHPSMGDVDFPILPPENPNQ</sequence>
<evidence type="ECO:0000313" key="3">
    <source>
        <dbReference type="EMBL" id="VAW30848.1"/>
    </source>
</evidence>
<dbReference type="AlphaFoldDB" id="A0A3B0UJH7"/>
<dbReference type="SMART" id="SM00858">
    <property type="entry name" value="SAF"/>
    <property type="match status" value="1"/>
</dbReference>
<name>A0A3B0UJH7_9ZZZZ</name>
<dbReference type="InterPro" id="IPR013974">
    <property type="entry name" value="SAF"/>
</dbReference>
<gene>
    <name evidence="3" type="ORF">MNBD_CHLOROFLEXI01-3113</name>
</gene>
<evidence type="ECO:0000256" key="1">
    <source>
        <dbReference type="SAM" id="MobiDB-lite"/>
    </source>
</evidence>
<organism evidence="3">
    <name type="scientific">hydrothermal vent metagenome</name>
    <dbReference type="NCBI Taxonomy" id="652676"/>
    <lineage>
        <taxon>unclassified sequences</taxon>
        <taxon>metagenomes</taxon>
        <taxon>ecological metagenomes</taxon>
    </lineage>
</organism>
<dbReference type="SUPFAM" id="SSF51269">
    <property type="entry name" value="AFP III-like domain"/>
    <property type="match status" value="1"/>
</dbReference>